<evidence type="ECO:0000313" key="5">
    <source>
        <dbReference type="Proteomes" id="UP001226389"/>
    </source>
</evidence>
<comment type="similarity">
    <text evidence="1">Belongs to the glycosyl hydrolase 3 family.</text>
</comment>
<dbReference type="Gene3D" id="3.20.20.300">
    <property type="entry name" value="Glycoside hydrolase, family 3, N-terminal domain"/>
    <property type="match status" value="1"/>
</dbReference>
<dbReference type="InterPro" id="IPR017853">
    <property type="entry name" value="GH"/>
</dbReference>
<dbReference type="RefSeq" id="WP_307489326.1">
    <property type="nucleotide sequence ID" value="NZ_JAUSSY010000005.1"/>
</dbReference>
<dbReference type="InterPro" id="IPR002772">
    <property type="entry name" value="Glyco_hydro_3_C"/>
</dbReference>
<dbReference type="Proteomes" id="UP001226389">
    <property type="component" value="Unassembled WGS sequence"/>
</dbReference>
<evidence type="ECO:0000259" key="3">
    <source>
        <dbReference type="SMART" id="SM01217"/>
    </source>
</evidence>
<dbReference type="Pfam" id="PF01915">
    <property type="entry name" value="Glyco_hydro_3_C"/>
    <property type="match status" value="1"/>
</dbReference>
<dbReference type="InterPro" id="IPR050288">
    <property type="entry name" value="Cellulose_deg_GH3"/>
</dbReference>
<feature type="domain" description="Fibronectin type III-like" evidence="3">
    <location>
        <begin position="659"/>
        <end position="725"/>
    </location>
</feature>
<reference evidence="4 5" key="1">
    <citation type="submission" date="2023-07" db="EMBL/GenBank/DDBJ databases">
        <title>Sorghum-associated microbial communities from plants grown in Nebraska, USA.</title>
        <authorList>
            <person name="Schachtman D."/>
        </authorList>
    </citation>
    <scope>NUCLEOTIDE SEQUENCE [LARGE SCALE GENOMIC DNA]</scope>
    <source>
        <strain evidence="4 5">DS994</strain>
    </source>
</reference>
<dbReference type="PRINTS" id="PR00133">
    <property type="entry name" value="GLHYDRLASE3"/>
</dbReference>
<dbReference type="PANTHER" id="PTHR42715">
    <property type="entry name" value="BETA-GLUCOSIDASE"/>
    <property type="match status" value="1"/>
</dbReference>
<dbReference type="SUPFAM" id="SSF51445">
    <property type="entry name" value="(Trans)glycosidases"/>
    <property type="match status" value="1"/>
</dbReference>
<evidence type="ECO:0000256" key="2">
    <source>
        <dbReference type="ARBA" id="ARBA00022801"/>
    </source>
</evidence>
<dbReference type="SUPFAM" id="SSF52279">
    <property type="entry name" value="Beta-D-glucan exohydrolase, C-terminal domain"/>
    <property type="match status" value="1"/>
</dbReference>
<proteinExistence type="inferred from homology"/>
<keyword evidence="5" id="KW-1185">Reference proteome</keyword>
<gene>
    <name evidence="4" type="ORF">J2T22_001541</name>
</gene>
<dbReference type="PANTHER" id="PTHR42715:SF3">
    <property type="entry name" value="BETA-GLUCOSIDASE B-RELATED"/>
    <property type="match status" value="1"/>
</dbReference>
<comment type="caution">
    <text evidence="4">The sequence shown here is derived from an EMBL/GenBank/DDBJ whole genome shotgun (WGS) entry which is preliminary data.</text>
</comment>
<organism evidence="4 5">
    <name type="scientific">Pseudarthrobacter defluvii</name>
    <dbReference type="NCBI Taxonomy" id="410837"/>
    <lineage>
        <taxon>Bacteria</taxon>
        <taxon>Bacillati</taxon>
        <taxon>Actinomycetota</taxon>
        <taxon>Actinomycetes</taxon>
        <taxon>Micrococcales</taxon>
        <taxon>Micrococcaceae</taxon>
        <taxon>Pseudarthrobacter</taxon>
    </lineage>
</organism>
<keyword evidence="2" id="KW-0378">Hydrolase</keyword>
<sequence length="738" mass="80022">MSSPIITRKTSIMPTSQTDSFHETTSSFYEAVNIIRQGADLDAATEQLLGQLTQDEKLWLLDGDSDFWVGIAEMSAGYNLKPIVMGEIKRLGIPGLRFSDGPRGVVMGASTAFPVSMARGATWDVEMEERIGVAIGRELRAQGGNFFGGVCINLPRHPAWGRAQETYGEDPILLGEFGAALVRGVQRNAMAVAKHYALNSMENARFKVDVLADEQTLHEAFLPHFRRVVEEGVDGIMTSYNSVNGEWAGQNETLLEGTLRSEWGFEGVTITDFVSGFRDAGLSLRAGLDVEAPMRQQRAQQLPEDLESGRVSWEHVDRAAKRVLRTQLRHYASAREEEPAKEVIFCSEHRKLAREAAATSMVLLKNDAVDGTPVLPLGPEKTNSVALIGRLANLPNTGDHGSSSVRSPEVVTALEGLRNNVPEAQLFTSFEDDPKAAAATAKKAEVAIVVVGYTAEDEGEYIGGDSMLDPDILALFPPFPEGMDPSNLMGAAGAMGSTVGGDRASLRLRPVDEEIIRATAAANPKTVVVVVTAGAVITESWRDTVPAMLVGWYSGSEGGNALTDVLYGKADASGRLPYSIPTTEEHLPYFDRDATSITYDRWFGQRLLDRDGHNPAFPLGYGLSYTTFDISDLTVTQIAADRVTVTTQVTNTGERAGRHVVQLYGSIEAEDFPRRVLLGFKPVNLAPGETKTMEVAGSLRPLQRRTNGRFEWAAADVVLEAGAYSGDPKASETSLRLL</sequence>
<dbReference type="Pfam" id="PF14310">
    <property type="entry name" value="Fn3-like"/>
    <property type="match status" value="1"/>
</dbReference>
<protein>
    <submittedName>
        <fullName evidence="4">Beta-glucosidase-like glycosyl hydrolase</fullName>
    </submittedName>
</protein>
<dbReference type="InterPro" id="IPR026891">
    <property type="entry name" value="Fn3-like"/>
</dbReference>
<dbReference type="Pfam" id="PF00933">
    <property type="entry name" value="Glyco_hydro_3"/>
    <property type="match status" value="1"/>
</dbReference>
<dbReference type="InterPro" id="IPR036881">
    <property type="entry name" value="Glyco_hydro_3_C_sf"/>
</dbReference>
<evidence type="ECO:0000313" key="4">
    <source>
        <dbReference type="EMBL" id="MDQ0118363.1"/>
    </source>
</evidence>
<dbReference type="Gene3D" id="2.60.40.10">
    <property type="entry name" value="Immunoglobulins"/>
    <property type="match status" value="1"/>
</dbReference>
<dbReference type="InterPro" id="IPR036962">
    <property type="entry name" value="Glyco_hydro_3_N_sf"/>
</dbReference>
<dbReference type="InterPro" id="IPR001764">
    <property type="entry name" value="Glyco_hydro_3_N"/>
</dbReference>
<accession>A0ABT9UFD9</accession>
<dbReference type="EMBL" id="JAUSSY010000005">
    <property type="protein sequence ID" value="MDQ0118363.1"/>
    <property type="molecule type" value="Genomic_DNA"/>
</dbReference>
<evidence type="ECO:0000256" key="1">
    <source>
        <dbReference type="ARBA" id="ARBA00005336"/>
    </source>
</evidence>
<dbReference type="SMART" id="SM01217">
    <property type="entry name" value="Fn3_like"/>
    <property type="match status" value="1"/>
</dbReference>
<dbReference type="Gene3D" id="3.40.50.1700">
    <property type="entry name" value="Glycoside hydrolase family 3 C-terminal domain"/>
    <property type="match status" value="1"/>
</dbReference>
<dbReference type="InterPro" id="IPR013783">
    <property type="entry name" value="Ig-like_fold"/>
</dbReference>
<name>A0ABT9UFD9_9MICC</name>